<feature type="compositionally biased region" description="Gly residues" evidence="1">
    <location>
        <begin position="35"/>
        <end position="50"/>
    </location>
</feature>
<proteinExistence type="predicted"/>
<sequence>MARMLVSLVLALQVASTLAAPVDLSGSLEARQNRNGGGKGNGGGNKGGAAGAPNAAAVQKAADNFAGDVSIVSNSLNTLITTTNTAQRTKLAKAGFDAETDEDNQRSVLFAAGKNTAANGLIVKFTPTVLDGLKSIQNNPSQANTEQQVKTMETARNANILPSITKLSQSAFQAAGVNAQAKTFAPTTGSKSAGAAGGNGGAKAGGAKAGAGGAGNGAAKAGAGAKAGGAGGAKAGAGNGGGAKGGNRNKRDDAQDDEAEAEDANTTQAEEDAAAASVDKRDDVQGDDAEAEDAHTTEAEEDAAAASEE</sequence>
<feature type="signal peptide" evidence="2">
    <location>
        <begin position="1"/>
        <end position="19"/>
    </location>
</feature>
<keyword evidence="2" id="KW-0732">Signal</keyword>
<dbReference type="AlphaFoldDB" id="A0AAW0QC16"/>
<dbReference type="Proteomes" id="UP001392437">
    <property type="component" value="Unassembled WGS sequence"/>
</dbReference>
<feature type="region of interest" description="Disordered" evidence="1">
    <location>
        <begin position="185"/>
        <end position="309"/>
    </location>
</feature>
<feature type="compositionally biased region" description="Gly residues" evidence="1">
    <location>
        <begin position="225"/>
        <end position="245"/>
    </location>
</feature>
<evidence type="ECO:0000256" key="1">
    <source>
        <dbReference type="SAM" id="MobiDB-lite"/>
    </source>
</evidence>
<dbReference type="EMBL" id="JAQQWP010000009">
    <property type="protein sequence ID" value="KAK8099804.1"/>
    <property type="molecule type" value="Genomic_DNA"/>
</dbReference>
<feature type="region of interest" description="Disordered" evidence="1">
    <location>
        <begin position="29"/>
        <end position="52"/>
    </location>
</feature>
<reference evidence="3 4" key="1">
    <citation type="submission" date="2023-01" db="EMBL/GenBank/DDBJ databases">
        <title>Analysis of 21 Apiospora genomes using comparative genomics revels a genus with tremendous synthesis potential of carbohydrate active enzymes and secondary metabolites.</title>
        <authorList>
            <person name="Sorensen T."/>
        </authorList>
    </citation>
    <scope>NUCLEOTIDE SEQUENCE [LARGE SCALE GENOMIC DNA]</scope>
    <source>
        <strain evidence="3 4">CBS 117206</strain>
    </source>
</reference>
<feature type="compositionally biased region" description="Acidic residues" evidence="1">
    <location>
        <begin position="254"/>
        <end position="273"/>
    </location>
</feature>
<gene>
    <name evidence="3" type="ORF">PG999_010178</name>
</gene>
<name>A0AAW0QC16_9PEZI</name>
<organism evidence="3 4">
    <name type="scientific">Apiospora kogelbergensis</name>
    <dbReference type="NCBI Taxonomy" id="1337665"/>
    <lineage>
        <taxon>Eukaryota</taxon>
        <taxon>Fungi</taxon>
        <taxon>Dikarya</taxon>
        <taxon>Ascomycota</taxon>
        <taxon>Pezizomycotina</taxon>
        <taxon>Sordariomycetes</taxon>
        <taxon>Xylariomycetidae</taxon>
        <taxon>Amphisphaeriales</taxon>
        <taxon>Apiosporaceae</taxon>
        <taxon>Apiospora</taxon>
    </lineage>
</organism>
<evidence type="ECO:0000256" key="2">
    <source>
        <dbReference type="SAM" id="SignalP"/>
    </source>
</evidence>
<feature type="chain" id="PRO_5043866823" evidence="2">
    <location>
        <begin position="20"/>
        <end position="309"/>
    </location>
</feature>
<feature type="compositionally biased region" description="Gly residues" evidence="1">
    <location>
        <begin position="195"/>
        <end position="216"/>
    </location>
</feature>
<protein>
    <submittedName>
        <fullName evidence="3">Uncharacterized protein</fullName>
    </submittedName>
</protein>
<evidence type="ECO:0000313" key="3">
    <source>
        <dbReference type="EMBL" id="KAK8099804.1"/>
    </source>
</evidence>
<keyword evidence="4" id="KW-1185">Reference proteome</keyword>
<accession>A0AAW0QC16</accession>
<feature type="compositionally biased region" description="Acidic residues" evidence="1">
    <location>
        <begin position="299"/>
        <end position="309"/>
    </location>
</feature>
<evidence type="ECO:0000313" key="4">
    <source>
        <dbReference type="Proteomes" id="UP001392437"/>
    </source>
</evidence>
<comment type="caution">
    <text evidence="3">The sequence shown here is derived from an EMBL/GenBank/DDBJ whole genome shotgun (WGS) entry which is preliminary data.</text>
</comment>